<evidence type="ECO:0000313" key="2">
    <source>
        <dbReference type="Proteomes" id="UP001518976"/>
    </source>
</evidence>
<name>A0ABS3X1C7_9ACTN</name>
<protein>
    <submittedName>
        <fullName evidence="1">Uncharacterized protein</fullName>
    </submittedName>
</protein>
<dbReference type="InterPro" id="IPR046200">
    <property type="entry name" value="DUF6233"/>
</dbReference>
<accession>A0ABS3X1C7</accession>
<dbReference type="EMBL" id="JAFFZN010000032">
    <property type="protein sequence ID" value="MBO8189184.1"/>
    <property type="molecule type" value="Genomic_DNA"/>
</dbReference>
<comment type="caution">
    <text evidence="1">The sequence shown here is derived from an EMBL/GenBank/DDBJ whole genome shotgun (WGS) entry which is preliminary data.</text>
</comment>
<sequence>MPDGQELDVLVTARTRTRDGNWWYECDVILPTRRDLPDGRAEPTAAPVTVSVAAEHITPIPGESYTTVPTTGAAAGRQWLAVRTRGARGEGPWWDVHRRDCWQARGGWHRQLVTADEARTLLSEAGASRVCEVCRPDRALRTQ</sequence>
<gene>
    <name evidence="1" type="ORF">JW592_27555</name>
</gene>
<evidence type="ECO:0000313" key="1">
    <source>
        <dbReference type="EMBL" id="MBO8189184.1"/>
    </source>
</evidence>
<reference evidence="1 2" key="1">
    <citation type="submission" date="2021-02" db="EMBL/GenBank/DDBJ databases">
        <title>Streptomyces spirodelae sp. nov., isolated from duckweed.</title>
        <authorList>
            <person name="Saimee Y."/>
            <person name="Duangmal K."/>
        </authorList>
    </citation>
    <scope>NUCLEOTIDE SEQUENCE [LARGE SCALE GENOMIC DNA]</scope>
    <source>
        <strain evidence="1 2">DW4-2</strain>
    </source>
</reference>
<keyword evidence="2" id="KW-1185">Reference proteome</keyword>
<dbReference type="Pfam" id="PF19746">
    <property type="entry name" value="DUF6233"/>
    <property type="match status" value="1"/>
</dbReference>
<organism evidence="1 2">
    <name type="scientific">Streptomyces spirodelae</name>
    <dbReference type="NCBI Taxonomy" id="2812904"/>
    <lineage>
        <taxon>Bacteria</taxon>
        <taxon>Bacillati</taxon>
        <taxon>Actinomycetota</taxon>
        <taxon>Actinomycetes</taxon>
        <taxon>Kitasatosporales</taxon>
        <taxon>Streptomycetaceae</taxon>
        <taxon>Streptomyces</taxon>
    </lineage>
</organism>
<proteinExistence type="predicted"/>
<dbReference type="Proteomes" id="UP001518976">
    <property type="component" value="Unassembled WGS sequence"/>
</dbReference>